<reference evidence="2" key="1">
    <citation type="journal article" date="2021" name="PeerJ">
        <title>Extensive microbial diversity within the chicken gut microbiome revealed by metagenomics and culture.</title>
        <authorList>
            <person name="Gilroy R."/>
            <person name="Ravi A."/>
            <person name="Getino M."/>
            <person name="Pursley I."/>
            <person name="Horton D.L."/>
            <person name="Alikhan N.F."/>
            <person name="Baker D."/>
            <person name="Gharbi K."/>
            <person name="Hall N."/>
            <person name="Watson M."/>
            <person name="Adriaenssens E.M."/>
            <person name="Foster-Nyarko E."/>
            <person name="Jarju S."/>
            <person name="Secka A."/>
            <person name="Antonio M."/>
            <person name="Oren A."/>
            <person name="Chaudhuri R.R."/>
            <person name="La Ragione R."/>
            <person name="Hildebrand F."/>
            <person name="Pallen M.J."/>
        </authorList>
    </citation>
    <scope>NUCLEOTIDE SEQUENCE</scope>
    <source>
        <strain evidence="2">USAMLcec2-132</strain>
    </source>
</reference>
<evidence type="ECO:0000313" key="2">
    <source>
        <dbReference type="EMBL" id="HJC25299.1"/>
    </source>
</evidence>
<proteinExistence type="predicted"/>
<dbReference type="EMBL" id="DWWS01000061">
    <property type="protein sequence ID" value="HJC25299.1"/>
    <property type="molecule type" value="Genomic_DNA"/>
</dbReference>
<feature type="transmembrane region" description="Helical" evidence="1">
    <location>
        <begin position="58"/>
        <end position="78"/>
    </location>
</feature>
<keyword evidence="1" id="KW-1133">Transmembrane helix</keyword>
<name>A0A9D2NJ32_9FIRM</name>
<comment type="caution">
    <text evidence="2">The sequence shown here is derived from an EMBL/GenBank/DDBJ whole genome shotgun (WGS) entry which is preliminary data.</text>
</comment>
<dbReference type="Proteomes" id="UP000823891">
    <property type="component" value="Unassembled WGS sequence"/>
</dbReference>
<organism evidence="2 3">
    <name type="scientific">Candidatus Eisenbergiella merdavium</name>
    <dbReference type="NCBI Taxonomy" id="2838551"/>
    <lineage>
        <taxon>Bacteria</taxon>
        <taxon>Bacillati</taxon>
        <taxon>Bacillota</taxon>
        <taxon>Clostridia</taxon>
        <taxon>Lachnospirales</taxon>
        <taxon>Lachnospiraceae</taxon>
        <taxon>Eisenbergiella</taxon>
    </lineage>
</organism>
<protein>
    <submittedName>
        <fullName evidence="2">Uncharacterized protein</fullName>
    </submittedName>
</protein>
<gene>
    <name evidence="2" type="ORF">H9761_16615</name>
</gene>
<keyword evidence="1" id="KW-0472">Membrane</keyword>
<feature type="transmembrane region" description="Helical" evidence="1">
    <location>
        <begin position="12"/>
        <end position="38"/>
    </location>
</feature>
<evidence type="ECO:0000256" key="1">
    <source>
        <dbReference type="SAM" id="Phobius"/>
    </source>
</evidence>
<keyword evidence="1" id="KW-0812">Transmembrane</keyword>
<dbReference type="AlphaFoldDB" id="A0A9D2NJ32"/>
<sequence>MKEKREKENKYSAWIVLLSVLTIGIEIAGAAGSIRVLFSAYPKLYPALHLQGEGKIGMLMLLLWIAAAAAVVVFVVIFIKKLLSRSASLILSICMVPGAAALNLIILFMLLLMPPVASRTSDPADYMAVDGPVQDQEEFYSLIFPEQLSQQAQDVEYYYEAYETFFTLDYTISASWTLPEDEYASMKEKILADTEQFRRAYGSGEQSETQDGTERYVVAEMDPGRYYPMPEMTVDFDDTACRISSRAYLEREF</sequence>
<accession>A0A9D2NJ32</accession>
<evidence type="ECO:0000313" key="3">
    <source>
        <dbReference type="Proteomes" id="UP000823891"/>
    </source>
</evidence>
<reference evidence="2" key="2">
    <citation type="submission" date="2021-04" db="EMBL/GenBank/DDBJ databases">
        <authorList>
            <person name="Gilroy R."/>
        </authorList>
    </citation>
    <scope>NUCLEOTIDE SEQUENCE</scope>
    <source>
        <strain evidence="2">USAMLcec2-132</strain>
    </source>
</reference>
<feature type="transmembrane region" description="Helical" evidence="1">
    <location>
        <begin position="90"/>
        <end position="113"/>
    </location>
</feature>